<dbReference type="EMBL" id="JAALFE010000010">
    <property type="protein sequence ID" value="NGQ91585.1"/>
    <property type="molecule type" value="Genomic_DNA"/>
</dbReference>
<evidence type="ECO:0000313" key="1">
    <source>
        <dbReference type="EMBL" id="NGQ91585.1"/>
    </source>
</evidence>
<keyword evidence="2" id="KW-1185">Reference proteome</keyword>
<dbReference type="RefSeq" id="WP_165050284.1">
    <property type="nucleotide sequence ID" value="NZ_JAALFE010000010.1"/>
</dbReference>
<accession>A0A6M1U5L1</accession>
<gene>
    <name evidence="1" type="ORF">G5V65_11820</name>
</gene>
<dbReference type="Proteomes" id="UP000474758">
    <property type="component" value="Unassembled WGS sequence"/>
</dbReference>
<protein>
    <recommendedName>
        <fullName evidence="3">Hedgehog/Intein (Hint) domain-containing protein</fullName>
    </recommendedName>
</protein>
<proteinExistence type="predicted"/>
<organism evidence="1 2">
    <name type="scientific">Paragemmobacter kunshanensis</name>
    <dbReference type="NCBI Taxonomy" id="2583234"/>
    <lineage>
        <taxon>Bacteria</taxon>
        <taxon>Pseudomonadati</taxon>
        <taxon>Pseudomonadota</taxon>
        <taxon>Alphaproteobacteria</taxon>
        <taxon>Rhodobacterales</taxon>
        <taxon>Paracoccaceae</taxon>
        <taxon>Paragemmobacter</taxon>
    </lineage>
</organism>
<evidence type="ECO:0008006" key="3">
    <source>
        <dbReference type="Google" id="ProtNLM"/>
    </source>
</evidence>
<dbReference type="AlphaFoldDB" id="A0A6M1U5L1"/>
<name>A0A6M1U5L1_9RHOB</name>
<comment type="caution">
    <text evidence="1">The sequence shown here is derived from an EMBL/GenBank/DDBJ whole genome shotgun (WGS) entry which is preliminary data.</text>
</comment>
<sequence length="149" mass="16118">MGLMLPTQGPSAFVAATPALENVQAVEAVMLSQGLRLRVGPRPDDLCPVEELSIGEPVWDLASQRLIDIEAMSCATLDTARLAELGLRAQTLPMQGGLGYLALSSTRLAATPLRPQPETGPIVFFRFWPEARLVAEIEGRAVLFRHSLL</sequence>
<reference evidence="1 2" key="1">
    <citation type="submission" date="2020-02" db="EMBL/GenBank/DDBJ databases">
        <title>Rhodobacter translucens sp. nov., a novel bacterium isolated from activated sludge.</title>
        <authorList>
            <person name="Liu J."/>
        </authorList>
    </citation>
    <scope>NUCLEOTIDE SEQUENCE [LARGE SCALE GENOMIC DNA]</scope>
    <source>
        <strain evidence="1 2">HX-7-19</strain>
    </source>
</reference>
<evidence type="ECO:0000313" key="2">
    <source>
        <dbReference type="Proteomes" id="UP000474758"/>
    </source>
</evidence>